<comment type="caution">
    <text evidence="7">The sequence shown here is derived from an EMBL/GenBank/DDBJ whole genome shotgun (WGS) entry which is preliminary data.</text>
</comment>
<sequence>MVRAGLTREKVALAGLELIDEIGLDAFSMRKLGNRLGVDPMAAYRHIRDREALFDAIAELLFAEADPETLPWDEGWRALAREYCTRLRRVLLRHPQAVFVFATRPVRSSEAIATGVRMIEVFAAAGFTPADGLRIARSLRELTIGHALSLSAVELGSQTRSRKPQRGAPNYNVLAASADETRIDDHFELALRAMIDGFERLLQPGAD</sequence>
<dbReference type="Gene3D" id="1.10.357.10">
    <property type="entry name" value="Tetracycline Repressor, domain 2"/>
    <property type="match status" value="1"/>
</dbReference>
<dbReference type="InterPro" id="IPR001647">
    <property type="entry name" value="HTH_TetR"/>
</dbReference>
<keyword evidence="2" id="KW-0805">Transcription regulation</keyword>
<protein>
    <submittedName>
        <fullName evidence="7">TetR/AcrR family transcriptional regulator C-terminal domain-containing protein</fullName>
    </submittedName>
</protein>
<dbReference type="InterPro" id="IPR004111">
    <property type="entry name" value="Repressor_TetR_C"/>
</dbReference>
<proteinExistence type="predicted"/>
<evidence type="ECO:0000256" key="3">
    <source>
        <dbReference type="ARBA" id="ARBA00023125"/>
    </source>
</evidence>
<evidence type="ECO:0000313" key="8">
    <source>
        <dbReference type="Proteomes" id="UP000824037"/>
    </source>
</evidence>
<feature type="DNA-binding region" description="H-T-H motif" evidence="5">
    <location>
        <begin position="28"/>
        <end position="47"/>
    </location>
</feature>
<dbReference type="InterPro" id="IPR003012">
    <property type="entry name" value="Tet_transcr_reg_TetR"/>
</dbReference>
<dbReference type="GO" id="GO:0045892">
    <property type="term" value="P:negative regulation of DNA-templated transcription"/>
    <property type="evidence" value="ECO:0007669"/>
    <property type="project" value="InterPro"/>
</dbReference>
<dbReference type="Pfam" id="PF00440">
    <property type="entry name" value="TetR_N"/>
    <property type="match status" value="1"/>
</dbReference>
<dbReference type="PRINTS" id="PR00400">
    <property type="entry name" value="TETREPRESSOR"/>
</dbReference>
<keyword evidence="4" id="KW-0804">Transcription</keyword>
<feature type="domain" description="HTH tetR-type" evidence="6">
    <location>
        <begin position="5"/>
        <end position="65"/>
    </location>
</feature>
<keyword evidence="3 5" id="KW-0238">DNA-binding</keyword>
<dbReference type="GO" id="GO:0046677">
    <property type="term" value="P:response to antibiotic"/>
    <property type="evidence" value="ECO:0007669"/>
    <property type="project" value="InterPro"/>
</dbReference>
<dbReference type="PROSITE" id="PS50977">
    <property type="entry name" value="HTH_TETR_2"/>
    <property type="match status" value="1"/>
</dbReference>
<name>A0A9D2EGF8_9MICO</name>
<reference evidence="7" key="2">
    <citation type="submission" date="2021-04" db="EMBL/GenBank/DDBJ databases">
        <authorList>
            <person name="Gilroy R."/>
        </authorList>
    </citation>
    <scope>NUCLEOTIDE SEQUENCE</scope>
    <source>
        <strain evidence="7">ChiGjej4B4-7305</strain>
    </source>
</reference>
<dbReference type="SUPFAM" id="SSF48498">
    <property type="entry name" value="Tetracyclin repressor-like, C-terminal domain"/>
    <property type="match status" value="1"/>
</dbReference>
<reference evidence="7" key="1">
    <citation type="journal article" date="2021" name="PeerJ">
        <title>Extensive microbial diversity within the chicken gut microbiome revealed by metagenomics and culture.</title>
        <authorList>
            <person name="Gilroy R."/>
            <person name="Ravi A."/>
            <person name="Getino M."/>
            <person name="Pursley I."/>
            <person name="Horton D.L."/>
            <person name="Alikhan N.F."/>
            <person name="Baker D."/>
            <person name="Gharbi K."/>
            <person name="Hall N."/>
            <person name="Watson M."/>
            <person name="Adriaenssens E.M."/>
            <person name="Foster-Nyarko E."/>
            <person name="Jarju S."/>
            <person name="Secka A."/>
            <person name="Antonio M."/>
            <person name="Oren A."/>
            <person name="Chaudhuri R.R."/>
            <person name="La Ragione R."/>
            <person name="Hildebrand F."/>
            <person name="Pallen M.J."/>
        </authorList>
    </citation>
    <scope>NUCLEOTIDE SEQUENCE</scope>
    <source>
        <strain evidence="7">ChiGjej4B4-7305</strain>
    </source>
</reference>
<dbReference type="EMBL" id="DXBY01000236">
    <property type="protein sequence ID" value="HIZ36812.1"/>
    <property type="molecule type" value="Genomic_DNA"/>
</dbReference>
<organism evidence="7 8">
    <name type="scientific">Candidatus Ruania gallistercoris</name>
    <dbReference type="NCBI Taxonomy" id="2838746"/>
    <lineage>
        <taxon>Bacteria</taxon>
        <taxon>Bacillati</taxon>
        <taxon>Actinomycetota</taxon>
        <taxon>Actinomycetes</taxon>
        <taxon>Micrococcales</taxon>
        <taxon>Ruaniaceae</taxon>
        <taxon>Ruania</taxon>
    </lineage>
</organism>
<dbReference type="InterPro" id="IPR009057">
    <property type="entry name" value="Homeodomain-like_sf"/>
</dbReference>
<dbReference type="Proteomes" id="UP000824037">
    <property type="component" value="Unassembled WGS sequence"/>
</dbReference>
<dbReference type="Pfam" id="PF02909">
    <property type="entry name" value="TetR_C_1"/>
    <property type="match status" value="1"/>
</dbReference>
<evidence type="ECO:0000256" key="1">
    <source>
        <dbReference type="ARBA" id="ARBA00022491"/>
    </source>
</evidence>
<evidence type="ECO:0000256" key="5">
    <source>
        <dbReference type="PROSITE-ProRule" id="PRU00335"/>
    </source>
</evidence>
<dbReference type="InterPro" id="IPR036271">
    <property type="entry name" value="Tet_transcr_reg_TetR-rel_C_sf"/>
</dbReference>
<dbReference type="SUPFAM" id="SSF46689">
    <property type="entry name" value="Homeodomain-like"/>
    <property type="match status" value="1"/>
</dbReference>
<evidence type="ECO:0000313" key="7">
    <source>
        <dbReference type="EMBL" id="HIZ36812.1"/>
    </source>
</evidence>
<keyword evidence="1" id="KW-0678">Repressor</keyword>
<accession>A0A9D2EGF8</accession>
<dbReference type="GO" id="GO:0003677">
    <property type="term" value="F:DNA binding"/>
    <property type="evidence" value="ECO:0007669"/>
    <property type="project" value="UniProtKB-UniRule"/>
</dbReference>
<evidence type="ECO:0000256" key="2">
    <source>
        <dbReference type="ARBA" id="ARBA00023015"/>
    </source>
</evidence>
<evidence type="ECO:0000256" key="4">
    <source>
        <dbReference type="ARBA" id="ARBA00023163"/>
    </source>
</evidence>
<dbReference type="AlphaFoldDB" id="A0A9D2EGF8"/>
<evidence type="ECO:0000259" key="6">
    <source>
        <dbReference type="PROSITE" id="PS50977"/>
    </source>
</evidence>
<gene>
    <name evidence="7" type="ORF">H9815_13640</name>
</gene>